<protein>
    <recommendedName>
        <fullName evidence="7">Nucleoporin</fullName>
    </recommendedName>
</protein>
<proteinExistence type="inferred from homology"/>
<reference evidence="5" key="1">
    <citation type="submission" date="2017-09" db="EMBL/GenBank/DDBJ databases">
        <title>Polyketide synthases of a Diaporthe helianthi virulent isolate.</title>
        <authorList>
            <person name="Baroncelli R."/>
        </authorList>
    </citation>
    <scope>NUCLEOTIDE SEQUENCE [LARGE SCALE GENOMIC DNA]</scope>
    <source>
        <strain evidence="5">7/96</strain>
    </source>
</reference>
<dbReference type="OrthoDB" id="2019644at2759"/>
<evidence type="ECO:0000256" key="2">
    <source>
        <dbReference type="ARBA" id="ARBA00005892"/>
    </source>
</evidence>
<evidence type="ECO:0000313" key="6">
    <source>
        <dbReference type="Proteomes" id="UP000094444"/>
    </source>
</evidence>
<gene>
    <name evidence="5" type="ORF">DHEL01_v201152</name>
</gene>
<evidence type="ECO:0000256" key="3">
    <source>
        <dbReference type="ARBA" id="ARBA00022448"/>
    </source>
</evidence>
<comment type="similarity">
    <text evidence="2">Belongs to the NUP186/NUP192/NUP205 family.</text>
</comment>
<evidence type="ECO:0008006" key="7">
    <source>
        <dbReference type="Google" id="ProtNLM"/>
    </source>
</evidence>
<dbReference type="Proteomes" id="UP000094444">
    <property type="component" value="Unassembled WGS sequence"/>
</dbReference>
<dbReference type="EMBL" id="MAVT02000050">
    <property type="protein sequence ID" value="POS80453.1"/>
    <property type="molecule type" value="Genomic_DNA"/>
</dbReference>
<evidence type="ECO:0000256" key="1">
    <source>
        <dbReference type="ARBA" id="ARBA00004123"/>
    </source>
</evidence>
<dbReference type="GO" id="GO:0017056">
    <property type="term" value="F:structural constituent of nuclear pore"/>
    <property type="evidence" value="ECO:0007669"/>
    <property type="project" value="TreeGrafter"/>
</dbReference>
<accession>A0A2P5ID76</accession>
<dbReference type="PANTHER" id="PTHR31344">
    <property type="entry name" value="NUCLEAR PORE COMPLEX PROTEIN NUP205"/>
    <property type="match status" value="1"/>
</dbReference>
<organism evidence="5 6">
    <name type="scientific">Diaporthe helianthi</name>
    <dbReference type="NCBI Taxonomy" id="158607"/>
    <lineage>
        <taxon>Eukaryota</taxon>
        <taxon>Fungi</taxon>
        <taxon>Dikarya</taxon>
        <taxon>Ascomycota</taxon>
        <taxon>Pezizomycotina</taxon>
        <taxon>Sordariomycetes</taxon>
        <taxon>Sordariomycetidae</taxon>
        <taxon>Diaporthales</taxon>
        <taxon>Diaporthaceae</taxon>
        <taxon>Diaporthe</taxon>
    </lineage>
</organism>
<dbReference type="GO" id="GO:0044611">
    <property type="term" value="C:nuclear pore inner ring"/>
    <property type="evidence" value="ECO:0007669"/>
    <property type="project" value="TreeGrafter"/>
</dbReference>
<keyword evidence="6" id="KW-1185">Reference proteome</keyword>
<dbReference type="GO" id="GO:0006999">
    <property type="term" value="P:nuclear pore organization"/>
    <property type="evidence" value="ECO:0007669"/>
    <property type="project" value="TreeGrafter"/>
</dbReference>
<comment type="caution">
    <text evidence="5">The sequence shown here is derived from an EMBL/GenBank/DDBJ whole genome shotgun (WGS) entry which is preliminary data.</text>
</comment>
<dbReference type="STRING" id="158607.A0A2P5ID76"/>
<dbReference type="Pfam" id="PF11894">
    <property type="entry name" value="Nup192"/>
    <property type="match status" value="1"/>
</dbReference>
<dbReference type="InterPro" id="IPR021827">
    <property type="entry name" value="Nup186/Nup192/Nup205"/>
</dbReference>
<sequence>MAEVTALDGLEALHRELVAACEHRFESLHLLEQELDAHAEAFKQLLDKRPRSNASRDAVKTGTITVDDDVYSINAEFQEMALQLADELDIDEVDSAKLLLESQDDTRTLGRPLLECGVIRFHQQRRYLLDCMRLCIQIRTSDDEELEPLQDVFGTYVTENIYGGRDNAKIVSRCMAAMQDIKNWFQRLADRMTTANVVYSGAAPRLPYHEVVEFSRVSLAQQHELLALIMASAIEKRHVKPEDFKQLLRYLQKVDRYDHLLVHFFPVIGAYVSCFGSTEGSSSQGERDEFNKLICKQSDDDTWVMPYFHAAVQVWWIAEYSGWFTQIGETGRQRFDEETFFGPFNEAVKAGAFDFILSVAADVKTSEWVDAGRLGIRHWLQRKSPSLLEAAQFSDPFQTVLMAHLENLVEGLISNLPDALRRMRSEEDEQRQLSQTHEQDLDLERFLLIIAYAYEGRPDAASAFWTDPDSNLAGFLHWASRRASTPLVSAFCEMLQSLSDDDACATAAHNFLLDESQPASGKMRKSLSLTWTQIFKELHFFTVKLRERPSTSQSHIYRSGKPPPEQAEAEPESAMMLECYLRLITKLSSQSEDVRTFLLTDDFNLVQGLFLLASTSIPPRLKSYTFYAMRALMSRKTEEEGTIMWAVLDSWATGQHNPPQIQGRQPVGPTNQTPIAQMRRQLLELSRGFEEPNAVVQFLNSLICPVNEASALSDALPFPEDLGSQVRMPGIDPYVDYVLGFVLADNSGSLQDMTQMRMLRLSCLEFTLLCLDTFNEDLIVLGNETNIPVDSIMATTDLATYIRLHPFARVMEWMLNERVMAALFEAVNQRHPDDVAQLASAPPDSPIILSTLRAVEVVSKVLEMQDTYADLVRPLLRSQSIKREPVATSYTSFTDGMMNHLPLIVNLGRYCGMGHPALTLACLKLLEKVSSSARITSAWNPGHFGQTHRNKAIVALESNGDAESIAGSFVAELTAPLDLARGADSPNYMIKLYILDFLFACLRGTPNQPTIAHLLLGFQCGMDSVSVEAGGDFDSRTSMFHNLLRVLLGTPFGDEETGMWRWTIELKFKVMRILRILWTSPLTAPIVLTELRDNEFLFHLLLGEIPIQSSLSWDGQLMTGPEFLISESSLTFISFLALRAITLEYASIELCSVSQHRLPHFKRRLIDALNGQLKSDDGELMPVSSIFDLFDFLPPDGQNWEVPPPQFQYYRDLDLRPCLAEDADGNPIYNIAKVKDILTLKRSEFASQGQLAAEKDIELLDREEVLLVEFLEFSNRQKQLSSFRLKVLRYWSNVLLVMFESNEFKGNAQTSFLLQALQAVLPSLEIYASDSPDEAYELAKLAKILLFKIDFSTTTGENKDVRRSGDLVSDKLFQLFQICLAAIGKWAGSSELRALYYSICYRYLAGIVQKDQDFLPSRHKAVKSIHVHGERLLNVICDDAYGADIACQTAALILLNALVKVGSVEDDAYVVENLNRLNFIGILIDSLRNVLAEWIEIIQTRNTEAELLWDSRLALLLSICQARDGAKHALQANLFPAVEQSGLFAADPELLEDPSGHVERHYALLVRVARAICAAVLTRGPQSSVAQGPARRFLSENRMLVVQTLKRSAGIGGAGAGTGAAAAAGSAHNVAGNNNKTKNKEAAQALEDAVDELAESFMVLIAATGFLEFEEEMAAPKRGGPQPTGLPELFH</sequence>
<dbReference type="InParanoid" id="A0A2P5ID76"/>
<comment type="subcellular location">
    <subcellularLocation>
        <location evidence="1">Nucleus</location>
    </subcellularLocation>
</comment>
<name>A0A2P5ID76_DIAHE</name>
<dbReference type="FunCoup" id="A0A2P5ID76">
    <property type="interactions" value="150"/>
</dbReference>
<keyword evidence="4" id="KW-0539">Nucleus</keyword>
<keyword evidence="3" id="KW-0813">Transport</keyword>
<dbReference type="PANTHER" id="PTHR31344:SF0">
    <property type="entry name" value="NUCLEAR PORE COMPLEX PROTEIN NUP205"/>
    <property type="match status" value="1"/>
</dbReference>
<evidence type="ECO:0000313" key="5">
    <source>
        <dbReference type="EMBL" id="POS80453.1"/>
    </source>
</evidence>
<evidence type="ECO:0000256" key="4">
    <source>
        <dbReference type="ARBA" id="ARBA00023242"/>
    </source>
</evidence>